<dbReference type="Gene3D" id="3.30.428.10">
    <property type="entry name" value="HIT-like"/>
    <property type="match status" value="1"/>
</dbReference>
<dbReference type="PROSITE" id="PS00892">
    <property type="entry name" value="HIT_1"/>
    <property type="match status" value="1"/>
</dbReference>
<organism evidence="3 4">
    <name type="scientific">Desulfofarcimen acetoxidans (strain ATCC 49208 / DSM 771 / KCTC 5769 / VKM B-1644 / 5575)</name>
    <name type="common">Desulfotomaculum acetoxidans</name>
    <dbReference type="NCBI Taxonomy" id="485916"/>
    <lineage>
        <taxon>Bacteria</taxon>
        <taxon>Bacillati</taxon>
        <taxon>Bacillota</taxon>
        <taxon>Clostridia</taxon>
        <taxon>Eubacteriales</taxon>
        <taxon>Peptococcaceae</taxon>
        <taxon>Desulfofarcimen</taxon>
    </lineage>
</organism>
<dbReference type="AlphaFoldDB" id="C8W1C2"/>
<dbReference type="Pfam" id="PF01230">
    <property type="entry name" value="HIT"/>
    <property type="match status" value="1"/>
</dbReference>
<protein>
    <submittedName>
        <fullName evidence="3">Histidine triad (HIT) protein</fullName>
    </submittedName>
</protein>
<accession>C8W1C2</accession>
<dbReference type="PANTHER" id="PTHR42997">
    <property type="entry name" value="HIT FAMILY HYDROLASE"/>
    <property type="match status" value="1"/>
</dbReference>
<dbReference type="InterPro" id="IPR052908">
    <property type="entry name" value="AP-4-A_phosphorylase"/>
</dbReference>
<evidence type="ECO:0000313" key="3">
    <source>
        <dbReference type="EMBL" id="ACV61567.1"/>
    </source>
</evidence>
<dbReference type="PROSITE" id="PS51084">
    <property type="entry name" value="HIT_2"/>
    <property type="match status" value="1"/>
</dbReference>
<feature type="domain" description="HIT" evidence="2">
    <location>
        <begin position="1"/>
        <end position="105"/>
    </location>
</feature>
<keyword evidence="4" id="KW-1185">Reference proteome</keyword>
<sequence length="120" mass="13610">MDCAFCNVKENILQNELAFAIYDKYPVTSGHMLLIPFRHFSGYFEATLEEREALHGLLSVCKEFLDAKYRPDGYNIGVNCGAAAGQTIWHMHMHLIPRYFGDIENPAGGVRGVIPDKRIY</sequence>
<dbReference type="SUPFAM" id="SSF54197">
    <property type="entry name" value="HIT-like"/>
    <property type="match status" value="1"/>
</dbReference>
<dbReference type="Proteomes" id="UP000002217">
    <property type="component" value="Chromosome"/>
</dbReference>
<evidence type="ECO:0000259" key="2">
    <source>
        <dbReference type="PROSITE" id="PS51084"/>
    </source>
</evidence>
<evidence type="ECO:0000256" key="1">
    <source>
        <dbReference type="PROSITE-ProRule" id="PRU00464"/>
    </source>
</evidence>
<gene>
    <name evidence="3" type="ordered locus">Dtox_0651</name>
</gene>
<name>C8W1C2_DESAS</name>
<dbReference type="EMBL" id="CP001720">
    <property type="protein sequence ID" value="ACV61567.1"/>
    <property type="molecule type" value="Genomic_DNA"/>
</dbReference>
<dbReference type="KEGG" id="dae:Dtox_0651"/>
<dbReference type="RefSeq" id="WP_015756285.1">
    <property type="nucleotide sequence ID" value="NC_013216.1"/>
</dbReference>
<reference evidence="3 4" key="1">
    <citation type="journal article" date="2009" name="Stand. Genomic Sci.">
        <title>Complete genome sequence of Desulfotomaculum acetoxidans type strain (5575).</title>
        <authorList>
            <person name="Spring S."/>
            <person name="Lapidus A."/>
            <person name="Schroder M."/>
            <person name="Gleim D."/>
            <person name="Sims D."/>
            <person name="Meincke L."/>
            <person name="Glavina Del Rio T."/>
            <person name="Tice H."/>
            <person name="Copeland A."/>
            <person name="Cheng J.F."/>
            <person name="Lucas S."/>
            <person name="Chen F."/>
            <person name="Nolan M."/>
            <person name="Bruce D."/>
            <person name="Goodwin L."/>
            <person name="Pitluck S."/>
            <person name="Ivanova N."/>
            <person name="Mavromatis K."/>
            <person name="Mikhailova N."/>
            <person name="Pati A."/>
            <person name="Chen A."/>
            <person name="Palaniappan K."/>
            <person name="Land M."/>
            <person name="Hauser L."/>
            <person name="Chang Y.J."/>
            <person name="Jeffries C.D."/>
            <person name="Chain P."/>
            <person name="Saunders E."/>
            <person name="Brettin T."/>
            <person name="Detter J.C."/>
            <person name="Goker M."/>
            <person name="Bristow J."/>
            <person name="Eisen J.A."/>
            <person name="Markowitz V."/>
            <person name="Hugenholtz P."/>
            <person name="Kyrpides N.C."/>
            <person name="Klenk H.P."/>
            <person name="Han C."/>
        </authorList>
    </citation>
    <scope>NUCLEOTIDE SEQUENCE [LARGE SCALE GENOMIC DNA]</scope>
    <source>
        <strain evidence="4">ATCC 49208 / DSM 771 / VKM B-1644</strain>
    </source>
</reference>
<dbReference type="HOGENOM" id="CLU_056776_5_1_9"/>
<feature type="short sequence motif" description="Histidine triad motif" evidence="1">
    <location>
        <begin position="90"/>
        <end position="94"/>
    </location>
</feature>
<dbReference type="GO" id="GO:0003824">
    <property type="term" value="F:catalytic activity"/>
    <property type="evidence" value="ECO:0007669"/>
    <property type="project" value="InterPro"/>
</dbReference>
<proteinExistence type="predicted"/>
<dbReference type="STRING" id="485916.Dtox_0651"/>
<dbReference type="InterPro" id="IPR019808">
    <property type="entry name" value="Histidine_triad_CS"/>
</dbReference>
<dbReference type="PANTHER" id="PTHR42997:SF1">
    <property type="entry name" value="AP-4-A PHOSPHORYLASE"/>
    <property type="match status" value="1"/>
</dbReference>
<dbReference type="OrthoDB" id="9784774at2"/>
<dbReference type="eggNOG" id="COG0537">
    <property type="taxonomic scope" value="Bacteria"/>
</dbReference>
<dbReference type="InterPro" id="IPR036265">
    <property type="entry name" value="HIT-like_sf"/>
</dbReference>
<dbReference type="InterPro" id="IPR011146">
    <property type="entry name" value="HIT-like"/>
</dbReference>
<evidence type="ECO:0000313" key="4">
    <source>
        <dbReference type="Proteomes" id="UP000002217"/>
    </source>
</evidence>